<keyword evidence="2" id="KW-1185">Reference proteome</keyword>
<sequence length="117" mass="12518">MWEDQVMPTFIAQGCWTKDAVQGMTSNPEDRFGPVAELFESLGGRLLHWFMTTGEHDWLIIAEAPSHDVMMAAAAASLAGGGTSDIKTCAAFTAPEAKAIFENAGRVATAFKSPGLR</sequence>
<protein>
    <recommendedName>
        <fullName evidence="3">GYD domain-containing protein</fullName>
    </recommendedName>
</protein>
<organism evidence="1 2">
    <name type="scientific">Rubellimicrobium mesophilum DSM 19309</name>
    <dbReference type="NCBI Taxonomy" id="442562"/>
    <lineage>
        <taxon>Bacteria</taxon>
        <taxon>Pseudomonadati</taxon>
        <taxon>Pseudomonadota</taxon>
        <taxon>Alphaproteobacteria</taxon>
        <taxon>Rhodobacterales</taxon>
        <taxon>Roseobacteraceae</taxon>
        <taxon>Rubellimicrobium</taxon>
    </lineage>
</organism>
<dbReference type="InterPro" id="IPR014845">
    <property type="entry name" value="GYD/TTHA1554"/>
</dbReference>
<dbReference type="STRING" id="442562.Rumeso_02315"/>
<dbReference type="Pfam" id="PF08734">
    <property type="entry name" value="GYD"/>
    <property type="match status" value="1"/>
</dbReference>
<dbReference type="AlphaFoldDB" id="A0A017HP29"/>
<evidence type="ECO:0000313" key="2">
    <source>
        <dbReference type="Proteomes" id="UP000019666"/>
    </source>
</evidence>
<gene>
    <name evidence="1" type="ORF">Rumeso_02315</name>
</gene>
<accession>A0A017HP29</accession>
<dbReference type="Proteomes" id="UP000019666">
    <property type="component" value="Unassembled WGS sequence"/>
</dbReference>
<proteinExistence type="predicted"/>
<dbReference type="HOGENOM" id="CLU_155227_1_0_5"/>
<reference evidence="1 2" key="1">
    <citation type="submission" date="2013-02" db="EMBL/GenBank/DDBJ databases">
        <authorList>
            <person name="Fiebig A."/>
            <person name="Goeker M."/>
            <person name="Klenk H.-P.P."/>
        </authorList>
    </citation>
    <scope>NUCLEOTIDE SEQUENCE [LARGE SCALE GENOMIC DNA]</scope>
    <source>
        <strain evidence="1 2">DSM 19309</strain>
    </source>
</reference>
<evidence type="ECO:0000313" key="1">
    <source>
        <dbReference type="EMBL" id="EYD76126.1"/>
    </source>
</evidence>
<evidence type="ECO:0008006" key="3">
    <source>
        <dbReference type="Google" id="ProtNLM"/>
    </source>
</evidence>
<comment type="caution">
    <text evidence="1">The sequence shown here is derived from an EMBL/GenBank/DDBJ whole genome shotgun (WGS) entry which is preliminary data.</text>
</comment>
<dbReference type="EMBL" id="AOSK01000059">
    <property type="protein sequence ID" value="EYD76126.1"/>
    <property type="molecule type" value="Genomic_DNA"/>
</dbReference>
<name>A0A017HP29_9RHOB</name>